<dbReference type="PANTHER" id="PTHR33180:SF31">
    <property type="entry name" value="POLYPROTEIN PROTEIN"/>
    <property type="match status" value="1"/>
</dbReference>
<evidence type="ECO:0000313" key="3">
    <source>
        <dbReference type="Proteomes" id="UP000824120"/>
    </source>
</evidence>
<comment type="caution">
    <text evidence="2">The sequence shown here is derived from an EMBL/GenBank/DDBJ whole genome shotgun (WGS) entry which is preliminary data.</text>
</comment>
<dbReference type="EMBL" id="JACXVP010000002">
    <property type="protein sequence ID" value="KAG5619873.1"/>
    <property type="molecule type" value="Genomic_DNA"/>
</dbReference>
<accession>A0A9J6A5Q1</accession>
<dbReference type="AlphaFoldDB" id="A0A9J6A5Q1"/>
<evidence type="ECO:0000259" key="1">
    <source>
        <dbReference type="Pfam" id="PF20167"/>
    </source>
</evidence>
<dbReference type="OrthoDB" id="1306244at2759"/>
<organism evidence="2 3">
    <name type="scientific">Solanum commersonii</name>
    <name type="common">Commerson's wild potato</name>
    <name type="synonym">Commerson's nightshade</name>
    <dbReference type="NCBI Taxonomy" id="4109"/>
    <lineage>
        <taxon>Eukaryota</taxon>
        <taxon>Viridiplantae</taxon>
        <taxon>Streptophyta</taxon>
        <taxon>Embryophyta</taxon>
        <taxon>Tracheophyta</taxon>
        <taxon>Spermatophyta</taxon>
        <taxon>Magnoliopsida</taxon>
        <taxon>eudicotyledons</taxon>
        <taxon>Gunneridae</taxon>
        <taxon>Pentapetalae</taxon>
        <taxon>asterids</taxon>
        <taxon>lamiids</taxon>
        <taxon>Solanales</taxon>
        <taxon>Solanaceae</taxon>
        <taxon>Solanoideae</taxon>
        <taxon>Solaneae</taxon>
        <taxon>Solanum</taxon>
    </lineage>
</organism>
<reference evidence="2 3" key="1">
    <citation type="submission" date="2020-09" db="EMBL/GenBank/DDBJ databases">
        <title>De no assembly of potato wild relative species, Solanum commersonii.</title>
        <authorList>
            <person name="Cho K."/>
        </authorList>
    </citation>
    <scope>NUCLEOTIDE SEQUENCE [LARGE SCALE GENOMIC DNA]</scope>
    <source>
        <strain evidence="2">LZ3.2</strain>
        <tissue evidence="2">Leaf</tissue>
    </source>
</reference>
<keyword evidence="3" id="KW-1185">Reference proteome</keyword>
<name>A0A9J6A5Q1_SOLCO</name>
<protein>
    <recommendedName>
        <fullName evidence="1">Putative plant transposon protein domain-containing protein</fullName>
    </recommendedName>
</protein>
<dbReference type="Proteomes" id="UP000824120">
    <property type="component" value="Chromosome 2"/>
</dbReference>
<sequence>MNIVARFWFGFINSTIMSYQNESIIPLAKAACLGCIIDEMKINLRMIMAQEMVMRAKLCHTSLPFTTLLGEAPLPTPTPRPSGTSSVVPSDTPSSYVATLPPRATAVAISQTLLTQVALLRMGKLAHSVDRRASKLEASIPGMIQTTLADAVTLLSATIDALAARIAVWPRNHRRGDGSKGRYCCTK</sequence>
<gene>
    <name evidence="2" type="ORF">H5410_005091</name>
</gene>
<dbReference type="Pfam" id="PF20167">
    <property type="entry name" value="Transposase_32"/>
    <property type="match status" value="1"/>
</dbReference>
<feature type="domain" description="Putative plant transposon protein" evidence="1">
    <location>
        <begin position="1"/>
        <end position="69"/>
    </location>
</feature>
<dbReference type="PANTHER" id="PTHR33180">
    <property type="entry name" value="PHOTOSYSTEM II CP43 REACTION CENTER PROTEIN"/>
    <property type="match status" value="1"/>
</dbReference>
<dbReference type="InterPro" id="IPR046796">
    <property type="entry name" value="Transposase_32_dom"/>
</dbReference>
<evidence type="ECO:0000313" key="2">
    <source>
        <dbReference type="EMBL" id="KAG5619873.1"/>
    </source>
</evidence>
<proteinExistence type="predicted"/>